<dbReference type="CDD" id="cd11339">
    <property type="entry name" value="AmyAc_bac_CMD_like_2"/>
    <property type="match status" value="1"/>
</dbReference>
<evidence type="ECO:0000259" key="2">
    <source>
        <dbReference type="SMART" id="SM00642"/>
    </source>
</evidence>
<evidence type="ECO:0000313" key="4">
    <source>
        <dbReference type="Proteomes" id="UP001424459"/>
    </source>
</evidence>
<dbReference type="Gene3D" id="3.20.20.80">
    <property type="entry name" value="Glycosidases"/>
    <property type="match status" value="1"/>
</dbReference>
<feature type="signal peptide" evidence="1">
    <location>
        <begin position="1"/>
        <end position="19"/>
    </location>
</feature>
<feature type="chain" id="PRO_5046375418" evidence="1">
    <location>
        <begin position="20"/>
        <end position="597"/>
    </location>
</feature>
<dbReference type="Pfam" id="PF00128">
    <property type="entry name" value="Alpha-amylase"/>
    <property type="match status" value="1"/>
</dbReference>
<dbReference type="PANTHER" id="PTHR10357:SF209">
    <property type="entry name" value="PERIPLASMIC ALPHA-AMYLASE"/>
    <property type="match status" value="1"/>
</dbReference>
<sequence>MILSLAAAAVASLSVQAPAADLRQRLPQDEVIYFLLPDRFDNGDPRNDRGGLKGGPLQTGFDPTSKGFYNGGDLKGLTRRLDYLQGLGVTAIWFAPIFKNKPVQGPAGKESAGYHGYWVTDFTSIDPHFGTNDEFKAFVEAAHARGMKVYMDIITNHTADVIKFAECEAANACPYRSIADYPYQRRGGPGGKAINPGFTGETDRSPGNFAKLTDPNYAYTLSTPKSELNAKKPAWLNDPLLYHNRGDSTFTGESSTMGDFVGLDDLMTENPKVVAGFIEVYGSWIDRFGIDGFRIDTARHVNPEFWQQFAPAMKARAAARGIPNFHIFGEVYDDSGEPGRLAQHVVRDQLPAVLDFAFFATAVKTIARNQPTELFRTLQSQDVLYPGGETTARQLPTFLGNHDAGHFASYVRNENKTATPAELLQRVMVGNVLLFTWRGVPTVYSGDEQGFVGKGGDQDSRQTLFPSKVASYNEDFLLGTTRTTATENFDPQHPLYKLIAELSAIRRGSEALRMGDTRILATEDKPGLLAFSRTATSEQVIVAANTSASEITRNIAVPTDITSLARLTGACPVRPIAPGTVQVTLPAFGYAVCRAAR</sequence>
<comment type="caution">
    <text evidence="3">The sequence shown here is derived from an EMBL/GenBank/DDBJ whole genome shotgun (WGS) entry which is preliminary data.</text>
</comment>
<dbReference type="InterPro" id="IPR006047">
    <property type="entry name" value="GH13_cat_dom"/>
</dbReference>
<dbReference type="InterPro" id="IPR032091">
    <property type="entry name" value="Malt_amylase-like_C"/>
</dbReference>
<name>A0ABP7TL52_9SPHN</name>
<dbReference type="Gene3D" id="2.60.40.1180">
    <property type="entry name" value="Golgi alpha-mannosidase II"/>
    <property type="match status" value="1"/>
</dbReference>
<dbReference type="InterPro" id="IPR013780">
    <property type="entry name" value="Glyco_hydro_b"/>
</dbReference>
<evidence type="ECO:0000256" key="1">
    <source>
        <dbReference type="SAM" id="SignalP"/>
    </source>
</evidence>
<keyword evidence="1" id="KW-0732">Signal</keyword>
<keyword evidence="4" id="KW-1185">Reference proteome</keyword>
<dbReference type="RefSeq" id="WP_425567240.1">
    <property type="nucleotide sequence ID" value="NZ_BAABBR010000001.1"/>
</dbReference>
<dbReference type="Proteomes" id="UP001424459">
    <property type="component" value="Unassembled WGS sequence"/>
</dbReference>
<dbReference type="GO" id="GO:0016787">
    <property type="term" value="F:hydrolase activity"/>
    <property type="evidence" value="ECO:0007669"/>
    <property type="project" value="UniProtKB-KW"/>
</dbReference>
<accession>A0ABP7TL52</accession>
<dbReference type="SUPFAM" id="SSF51445">
    <property type="entry name" value="(Trans)glycosidases"/>
    <property type="match status" value="1"/>
</dbReference>
<keyword evidence="3" id="KW-0378">Hydrolase</keyword>
<feature type="domain" description="Glycosyl hydrolase family 13 catalytic" evidence="2">
    <location>
        <begin position="34"/>
        <end position="506"/>
    </location>
</feature>
<gene>
    <name evidence="3" type="ORF">GCM10022281_03290</name>
</gene>
<dbReference type="InterPro" id="IPR017853">
    <property type="entry name" value="GH"/>
</dbReference>
<dbReference type="SUPFAM" id="SSF51011">
    <property type="entry name" value="Glycosyl hydrolase domain"/>
    <property type="match status" value="1"/>
</dbReference>
<dbReference type="Pfam" id="PF16657">
    <property type="entry name" value="Malt_amylase_C"/>
    <property type="match status" value="1"/>
</dbReference>
<dbReference type="PANTHER" id="PTHR10357">
    <property type="entry name" value="ALPHA-AMYLASE FAMILY MEMBER"/>
    <property type="match status" value="1"/>
</dbReference>
<dbReference type="EMBL" id="BAABBR010000001">
    <property type="protein sequence ID" value="GAA4027906.1"/>
    <property type="molecule type" value="Genomic_DNA"/>
</dbReference>
<dbReference type="SMART" id="SM00642">
    <property type="entry name" value="Aamy"/>
    <property type="match status" value="1"/>
</dbReference>
<protein>
    <submittedName>
        <fullName evidence="3">Alpha-amylase family glycosyl hydrolase</fullName>
    </submittedName>
</protein>
<organism evidence="3 4">
    <name type="scientific">Sphingomonas rosea</name>
    <dbReference type="NCBI Taxonomy" id="335605"/>
    <lineage>
        <taxon>Bacteria</taxon>
        <taxon>Pseudomonadati</taxon>
        <taxon>Pseudomonadota</taxon>
        <taxon>Alphaproteobacteria</taxon>
        <taxon>Sphingomonadales</taxon>
        <taxon>Sphingomonadaceae</taxon>
        <taxon>Sphingomonas</taxon>
    </lineage>
</organism>
<reference evidence="4" key="1">
    <citation type="journal article" date="2019" name="Int. J. Syst. Evol. Microbiol.">
        <title>The Global Catalogue of Microorganisms (GCM) 10K type strain sequencing project: providing services to taxonomists for standard genome sequencing and annotation.</title>
        <authorList>
            <consortium name="The Broad Institute Genomics Platform"/>
            <consortium name="The Broad Institute Genome Sequencing Center for Infectious Disease"/>
            <person name="Wu L."/>
            <person name="Ma J."/>
        </authorList>
    </citation>
    <scope>NUCLEOTIDE SEQUENCE [LARGE SCALE GENOMIC DNA]</scope>
    <source>
        <strain evidence="4">JCM 17564</strain>
    </source>
</reference>
<evidence type="ECO:0000313" key="3">
    <source>
        <dbReference type="EMBL" id="GAA4027906.1"/>
    </source>
</evidence>
<proteinExistence type="predicted"/>